<organism evidence="5">
    <name type="scientific">Blastocystis hominis</name>
    <dbReference type="NCBI Taxonomy" id="12968"/>
    <lineage>
        <taxon>Eukaryota</taxon>
        <taxon>Sar</taxon>
        <taxon>Stramenopiles</taxon>
        <taxon>Bigyra</taxon>
        <taxon>Opalozoa</taxon>
        <taxon>Opalinata</taxon>
        <taxon>Blastocystidae</taxon>
        <taxon>Blastocystis</taxon>
    </lineage>
</organism>
<feature type="domain" description="GB1/RHD3-type G" evidence="4">
    <location>
        <begin position="1"/>
        <end position="242"/>
    </location>
</feature>
<keyword evidence="1" id="KW-0547">Nucleotide-binding</keyword>
<protein>
    <recommendedName>
        <fullName evidence="4">GB1/RHD3-type G domain-containing protein</fullName>
    </recommendedName>
</protein>
<evidence type="ECO:0000256" key="1">
    <source>
        <dbReference type="ARBA" id="ARBA00022741"/>
    </source>
</evidence>
<dbReference type="RefSeq" id="XP_012894324.1">
    <property type="nucleotide sequence ID" value="XM_013038870.1"/>
</dbReference>
<dbReference type="Gene3D" id="3.40.50.300">
    <property type="entry name" value="P-loop containing nucleotide triphosphate hydrolases"/>
    <property type="match status" value="1"/>
</dbReference>
<name>D8LWT7_BLAHO</name>
<keyword evidence="2" id="KW-0342">GTP-binding</keyword>
<dbReference type="InterPro" id="IPR015894">
    <property type="entry name" value="Guanylate-bd_N"/>
</dbReference>
<evidence type="ECO:0000256" key="3">
    <source>
        <dbReference type="PROSITE-ProRule" id="PRU01052"/>
    </source>
</evidence>
<dbReference type="PROSITE" id="PS51715">
    <property type="entry name" value="G_GB1_RHD3"/>
    <property type="match status" value="1"/>
</dbReference>
<evidence type="ECO:0000313" key="5">
    <source>
        <dbReference type="EMBL" id="CBK20276.2"/>
    </source>
</evidence>
<dbReference type="GO" id="GO:0003924">
    <property type="term" value="F:GTPase activity"/>
    <property type="evidence" value="ECO:0007669"/>
    <property type="project" value="InterPro"/>
</dbReference>
<sequence length="242" mass="27881">MQFGGTILEGSLNSARRENGFSYGGGNQRVTEGIWLWSKPFIIPDPSTAGGKLCVLLMDTQGMWDGQTGQGLTTSIFGLSTLLSSYQIYNVQNRLQEDQLQHLAMFSEYSLKISEVKKWKEKAPFRHIDFLVRDFSAFSNEKDVESCLEEMKTYKQEFLAPRNADDLNETRNKIRKCFEEIDVFCLPHPNREVTTLSFSGVIDSIYHPFLALLGYYVDHLFRNWIQPMEVNNRIVYAKDFES</sequence>
<dbReference type="InterPro" id="IPR027417">
    <property type="entry name" value="P-loop_NTPase"/>
</dbReference>
<dbReference type="GeneID" id="24917938"/>
<keyword evidence="6" id="KW-1185">Reference proteome</keyword>
<proteinExistence type="inferred from homology"/>
<comment type="similarity">
    <text evidence="3">Belongs to the TRAFAC class dynamin-like GTPase superfamily. GB1/RHD3 GTPase family.</text>
</comment>
<dbReference type="AlphaFoldDB" id="D8LWT7"/>
<accession>D8LWT7</accession>
<reference evidence="5" key="1">
    <citation type="submission" date="2010-02" db="EMBL/GenBank/DDBJ databases">
        <title>Sequencing and annotation of the Blastocystis hominis genome.</title>
        <authorList>
            <person name="Wincker P."/>
        </authorList>
    </citation>
    <scope>NUCLEOTIDE SEQUENCE</scope>
    <source>
        <strain evidence="5">Singapore isolate B</strain>
    </source>
</reference>
<dbReference type="OrthoDB" id="7788754at2759"/>
<dbReference type="InterPro" id="IPR030386">
    <property type="entry name" value="G_GB1_RHD3_dom"/>
</dbReference>
<dbReference type="SUPFAM" id="SSF52540">
    <property type="entry name" value="P-loop containing nucleoside triphosphate hydrolases"/>
    <property type="match status" value="1"/>
</dbReference>
<evidence type="ECO:0000313" key="6">
    <source>
        <dbReference type="Proteomes" id="UP000008312"/>
    </source>
</evidence>
<dbReference type="Proteomes" id="UP000008312">
    <property type="component" value="Unassembled WGS sequence"/>
</dbReference>
<evidence type="ECO:0000259" key="4">
    <source>
        <dbReference type="PROSITE" id="PS51715"/>
    </source>
</evidence>
<gene>
    <name evidence="5" type="ORF">GSBLH_T00000636001</name>
</gene>
<dbReference type="EMBL" id="FN668638">
    <property type="protein sequence ID" value="CBK20276.2"/>
    <property type="molecule type" value="Genomic_DNA"/>
</dbReference>
<evidence type="ECO:0000256" key="2">
    <source>
        <dbReference type="ARBA" id="ARBA00023134"/>
    </source>
</evidence>
<dbReference type="GO" id="GO:0005525">
    <property type="term" value="F:GTP binding"/>
    <property type="evidence" value="ECO:0007669"/>
    <property type="project" value="UniProtKB-KW"/>
</dbReference>
<dbReference type="InParanoid" id="D8LWT7"/>
<dbReference type="Pfam" id="PF02263">
    <property type="entry name" value="GBP"/>
    <property type="match status" value="1"/>
</dbReference>
<dbReference type="PANTHER" id="PTHR10751">
    <property type="entry name" value="GUANYLATE BINDING PROTEIN"/>
    <property type="match status" value="1"/>
</dbReference>